<dbReference type="AlphaFoldDB" id="A0AAE3QVM1"/>
<accession>A0AAE3QVM1</accession>
<evidence type="ECO:0000256" key="1">
    <source>
        <dbReference type="SAM" id="SignalP"/>
    </source>
</evidence>
<sequence length="137" mass="14358">MHKYFIFAGLLLFSMPAVAQESTAISPASQSLPSTSSLAVLIINTNASGGLFIDGESFGTIQANTPKKLSMEVGEHFVQVKSAGQVKNETVNLEAGKKKILDWNLTPVATNATALSTSNSSGEVANLNFTLPGVTTQ</sequence>
<evidence type="ECO:0000313" key="2">
    <source>
        <dbReference type="EMBL" id="MDJ1484228.1"/>
    </source>
</evidence>
<comment type="caution">
    <text evidence="2">The sequence shown here is derived from an EMBL/GenBank/DDBJ whole genome shotgun (WGS) entry which is preliminary data.</text>
</comment>
<dbReference type="Proteomes" id="UP001241110">
    <property type="component" value="Unassembled WGS sequence"/>
</dbReference>
<organism evidence="2 3">
    <name type="scientific">Xanthocytophaga flava</name>
    <dbReference type="NCBI Taxonomy" id="3048013"/>
    <lineage>
        <taxon>Bacteria</taxon>
        <taxon>Pseudomonadati</taxon>
        <taxon>Bacteroidota</taxon>
        <taxon>Cytophagia</taxon>
        <taxon>Cytophagales</taxon>
        <taxon>Rhodocytophagaceae</taxon>
        <taxon>Xanthocytophaga</taxon>
    </lineage>
</organism>
<protein>
    <submittedName>
        <fullName evidence="2">PEGA domain-containing protein</fullName>
    </submittedName>
</protein>
<reference evidence="2" key="1">
    <citation type="submission" date="2023-05" db="EMBL/GenBank/DDBJ databases">
        <authorList>
            <person name="Zhang X."/>
        </authorList>
    </citation>
    <scope>NUCLEOTIDE SEQUENCE</scope>
    <source>
        <strain evidence="2">YF14B1</strain>
    </source>
</reference>
<name>A0AAE3QVM1_9BACT</name>
<dbReference type="EMBL" id="JASJOS010000014">
    <property type="protein sequence ID" value="MDJ1484228.1"/>
    <property type="molecule type" value="Genomic_DNA"/>
</dbReference>
<keyword evidence="1" id="KW-0732">Signal</keyword>
<feature type="chain" id="PRO_5042224114" evidence="1">
    <location>
        <begin position="20"/>
        <end position="137"/>
    </location>
</feature>
<gene>
    <name evidence="2" type="ORF">QNI16_27265</name>
</gene>
<feature type="signal peptide" evidence="1">
    <location>
        <begin position="1"/>
        <end position="19"/>
    </location>
</feature>
<dbReference type="RefSeq" id="WP_313985261.1">
    <property type="nucleotide sequence ID" value="NZ_JASJOS010000014.1"/>
</dbReference>
<proteinExistence type="predicted"/>
<evidence type="ECO:0000313" key="3">
    <source>
        <dbReference type="Proteomes" id="UP001241110"/>
    </source>
</evidence>